<evidence type="ECO:0000256" key="4">
    <source>
        <dbReference type="ARBA" id="ARBA00022475"/>
    </source>
</evidence>
<dbReference type="Gene3D" id="1.10.287.130">
    <property type="match status" value="1"/>
</dbReference>
<dbReference type="GO" id="GO:0000155">
    <property type="term" value="F:phosphorelay sensor kinase activity"/>
    <property type="evidence" value="ECO:0007669"/>
    <property type="project" value="InterPro"/>
</dbReference>
<dbReference type="SUPFAM" id="SSF55874">
    <property type="entry name" value="ATPase domain of HSP90 chaperone/DNA topoisomerase II/histidine kinase"/>
    <property type="match status" value="1"/>
</dbReference>
<dbReference type="PROSITE" id="PS50109">
    <property type="entry name" value="HIS_KIN"/>
    <property type="match status" value="1"/>
</dbReference>
<dbReference type="Pfam" id="PF00672">
    <property type="entry name" value="HAMP"/>
    <property type="match status" value="1"/>
</dbReference>
<dbReference type="GO" id="GO:0005886">
    <property type="term" value="C:plasma membrane"/>
    <property type="evidence" value="ECO:0007669"/>
    <property type="project" value="UniProtKB-SubCell"/>
</dbReference>
<comment type="catalytic activity">
    <reaction evidence="1">
        <text>ATP + protein L-histidine = ADP + protein N-phospho-L-histidine.</text>
        <dbReference type="EC" id="2.7.13.3"/>
    </reaction>
</comment>
<proteinExistence type="predicted"/>
<evidence type="ECO:0000256" key="1">
    <source>
        <dbReference type="ARBA" id="ARBA00000085"/>
    </source>
</evidence>
<evidence type="ECO:0000313" key="12">
    <source>
        <dbReference type="EMBL" id="CAB4871073.1"/>
    </source>
</evidence>
<dbReference type="InterPro" id="IPR005467">
    <property type="entry name" value="His_kinase_dom"/>
</dbReference>
<organism evidence="12">
    <name type="scientific">freshwater metagenome</name>
    <dbReference type="NCBI Taxonomy" id="449393"/>
    <lineage>
        <taxon>unclassified sequences</taxon>
        <taxon>metagenomes</taxon>
        <taxon>ecological metagenomes</taxon>
    </lineage>
</organism>
<evidence type="ECO:0000256" key="5">
    <source>
        <dbReference type="ARBA" id="ARBA00022553"/>
    </source>
</evidence>
<evidence type="ECO:0000256" key="9">
    <source>
        <dbReference type="ARBA" id="ARBA00022840"/>
    </source>
</evidence>
<reference evidence="12" key="1">
    <citation type="submission" date="2020-05" db="EMBL/GenBank/DDBJ databases">
        <authorList>
            <person name="Chiriac C."/>
            <person name="Salcher M."/>
            <person name="Ghai R."/>
            <person name="Kavagutti S V."/>
        </authorList>
    </citation>
    <scope>NUCLEOTIDE SEQUENCE</scope>
</reference>
<accession>A0A6J7DUK7</accession>
<dbReference type="PROSITE" id="PS50885">
    <property type="entry name" value="HAMP"/>
    <property type="match status" value="1"/>
</dbReference>
<dbReference type="SUPFAM" id="SSF158472">
    <property type="entry name" value="HAMP domain-like"/>
    <property type="match status" value="1"/>
</dbReference>
<dbReference type="AlphaFoldDB" id="A0A6J7DUK7"/>
<dbReference type="InterPro" id="IPR036097">
    <property type="entry name" value="HisK_dim/P_sf"/>
</dbReference>
<dbReference type="InterPro" id="IPR003660">
    <property type="entry name" value="HAMP_dom"/>
</dbReference>
<dbReference type="CDD" id="cd00082">
    <property type="entry name" value="HisKA"/>
    <property type="match status" value="1"/>
</dbReference>
<dbReference type="PANTHER" id="PTHR44936">
    <property type="entry name" value="SENSOR PROTEIN CREC"/>
    <property type="match status" value="1"/>
</dbReference>
<evidence type="ECO:0000256" key="7">
    <source>
        <dbReference type="ARBA" id="ARBA00022741"/>
    </source>
</evidence>
<dbReference type="PANTHER" id="PTHR44936:SF10">
    <property type="entry name" value="SENSOR PROTEIN RSTB"/>
    <property type="match status" value="1"/>
</dbReference>
<dbReference type="Pfam" id="PF02518">
    <property type="entry name" value="HATPase_c"/>
    <property type="match status" value="1"/>
</dbReference>
<dbReference type="EC" id="2.7.13.3" evidence="3"/>
<dbReference type="InterPro" id="IPR050980">
    <property type="entry name" value="2C_sensor_his_kinase"/>
</dbReference>
<evidence type="ECO:0000259" key="11">
    <source>
        <dbReference type="PROSITE" id="PS50885"/>
    </source>
</evidence>
<dbReference type="SMART" id="SM00388">
    <property type="entry name" value="HisKA"/>
    <property type="match status" value="1"/>
</dbReference>
<dbReference type="Gene3D" id="6.10.340.10">
    <property type="match status" value="1"/>
</dbReference>
<name>A0A6J7DUK7_9ZZZZ</name>
<dbReference type="InterPro" id="IPR003594">
    <property type="entry name" value="HATPase_dom"/>
</dbReference>
<dbReference type="GO" id="GO:0005524">
    <property type="term" value="F:ATP binding"/>
    <property type="evidence" value="ECO:0007669"/>
    <property type="project" value="UniProtKB-KW"/>
</dbReference>
<dbReference type="InterPro" id="IPR004358">
    <property type="entry name" value="Sig_transdc_His_kin-like_C"/>
</dbReference>
<comment type="subcellular location">
    <subcellularLocation>
        <location evidence="2">Cell membrane</location>
        <topology evidence="2">Multi-pass membrane protein</topology>
    </subcellularLocation>
</comment>
<keyword evidence="9" id="KW-0067">ATP-binding</keyword>
<dbReference type="InterPro" id="IPR003661">
    <property type="entry name" value="HisK_dim/P_dom"/>
</dbReference>
<protein>
    <recommendedName>
        <fullName evidence="3">histidine kinase</fullName>
        <ecNumber evidence="3">2.7.13.3</ecNumber>
    </recommendedName>
</protein>
<dbReference type="InterPro" id="IPR036890">
    <property type="entry name" value="HATPase_C_sf"/>
</dbReference>
<feature type="domain" description="Histidine kinase" evidence="10">
    <location>
        <begin position="240"/>
        <end position="456"/>
    </location>
</feature>
<gene>
    <name evidence="12" type="ORF">UFOPK3381_00808</name>
</gene>
<dbReference type="Pfam" id="PF00512">
    <property type="entry name" value="HisKA"/>
    <property type="match status" value="1"/>
</dbReference>
<evidence type="ECO:0000256" key="8">
    <source>
        <dbReference type="ARBA" id="ARBA00022777"/>
    </source>
</evidence>
<dbReference type="EMBL" id="CAFBLN010000028">
    <property type="protein sequence ID" value="CAB4871073.1"/>
    <property type="molecule type" value="Genomic_DNA"/>
</dbReference>
<sequence>MATRSLRGRLTWTFAVGAAVLSTVFASLTYFGVRHIIVVSRQASDLQQAYVNAALVRSAVAQDSASLPSLLTSLDAATTSSSLVQLGSTWIEGTSVADPTSIPAAFRVAGTEVVRQVVIEHNVPVLIIAVPLPAVRATYFQRRELADLNGTLNRLLGVLALGTLFTSGLGAYAGRRTTRRAIAPLADTAQAARQVAEGDLTVRLPANAPHSEVATLSAAFNEMVEQLVLRLERDARFASDVSHELRSPLTTLAMSAEVLRLHEAELHPDAREALALLTTDVATFQSLVEDLLDIAKADAGTDTMVEEVLPIGELVTQCVISATRRHQLPATALDSQLDGEHYVSVDRRRFERVITNLLENAYRYGDDRVVVTLALGDGGVQLTVDDNGPGIAPAERERVFERFYRGAGASRRGDARGTGLGLALVAEHVSRFAGRVEVAESPLGGCRMIVWLPAVEGERE</sequence>
<evidence type="ECO:0000256" key="6">
    <source>
        <dbReference type="ARBA" id="ARBA00022679"/>
    </source>
</evidence>
<keyword evidence="4" id="KW-1003">Cell membrane</keyword>
<keyword evidence="6" id="KW-0808">Transferase</keyword>
<dbReference type="PRINTS" id="PR00344">
    <property type="entry name" value="BCTRLSENSOR"/>
</dbReference>
<keyword evidence="7" id="KW-0547">Nucleotide-binding</keyword>
<evidence type="ECO:0000256" key="3">
    <source>
        <dbReference type="ARBA" id="ARBA00012438"/>
    </source>
</evidence>
<keyword evidence="5" id="KW-0597">Phosphoprotein</keyword>
<keyword evidence="8" id="KW-0418">Kinase</keyword>
<dbReference type="SUPFAM" id="SSF47384">
    <property type="entry name" value="Homodimeric domain of signal transducing histidine kinase"/>
    <property type="match status" value="1"/>
</dbReference>
<dbReference type="SMART" id="SM00387">
    <property type="entry name" value="HATPase_c"/>
    <property type="match status" value="1"/>
</dbReference>
<dbReference type="Gene3D" id="3.30.565.10">
    <property type="entry name" value="Histidine kinase-like ATPase, C-terminal domain"/>
    <property type="match status" value="1"/>
</dbReference>
<keyword evidence="4" id="KW-0472">Membrane</keyword>
<evidence type="ECO:0000256" key="2">
    <source>
        <dbReference type="ARBA" id="ARBA00004651"/>
    </source>
</evidence>
<feature type="domain" description="HAMP" evidence="11">
    <location>
        <begin position="179"/>
        <end position="232"/>
    </location>
</feature>
<evidence type="ECO:0000259" key="10">
    <source>
        <dbReference type="PROSITE" id="PS50109"/>
    </source>
</evidence>
<dbReference type="SMART" id="SM00304">
    <property type="entry name" value="HAMP"/>
    <property type="match status" value="1"/>
</dbReference>
<dbReference type="CDD" id="cd06225">
    <property type="entry name" value="HAMP"/>
    <property type="match status" value="1"/>
</dbReference>
<dbReference type="CDD" id="cd00075">
    <property type="entry name" value="HATPase"/>
    <property type="match status" value="1"/>
</dbReference>